<keyword evidence="2" id="KW-1185">Reference proteome</keyword>
<sequence length="366" mass="41693">MADNPSAPGGQAQHASLSPADYAAYVDERYAKSFPHLLPLFSFLHKDEPERAVPDTITIFDLSMDGTTTREEFRTVGPTSNTQALAHRLQRDSSGRLAARVVNAAWRARFDLGADFLNGHLPDGNISVHLTKGVWPHWHMTKSSIREHLEEMIQETQDRSFVRRTFSLLEVEQTVAYFFSGQRMMKSGAFLDLRPCLRAVPPSSETRTQQSGPSQTSAWNETGLESLDRHLCAMIENSFQQQTQGDRITALVVNQGWSESTPTWRHWPRKNLSMTTKRNQEELNEVADFIAQCREQLSSAIDLLQLLESRRAIDQTQSIRRLTNLAFVFVPLAYVAVMFSADIQEMDKLRTAPTWKRCDWLSHWLT</sequence>
<reference evidence="1" key="1">
    <citation type="journal article" date="2023" name="Mol. Phylogenet. Evol.">
        <title>Genome-scale phylogeny and comparative genomics of the fungal order Sordariales.</title>
        <authorList>
            <person name="Hensen N."/>
            <person name="Bonometti L."/>
            <person name="Westerberg I."/>
            <person name="Brannstrom I.O."/>
            <person name="Guillou S."/>
            <person name="Cros-Aarteil S."/>
            <person name="Calhoun S."/>
            <person name="Haridas S."/>
            <person name="Kuo A."/>
            <person name="Mondo S."/>
            <person name="Pangilinan J."/>
            <person name="Riley R."/>
            <person name="LaButti K."/>
            <person name="Andreopoulos B."/>
            <person name="Lipzen A."/>
            <person name="Chen C."/>
            <person name="Yan M."/>
            <person name="Daum C."/>
            <person name="Ng V."/>
            <person name="Clum A."/>
            <person name="Steindorff A."/>
            <person name="Ohm R.A."/>
            <person name="Martin F."/>
            <person name="Silar P."/>
            <person name="Natvig D.O."/>
            <person name="Lalanne C."/>
            <person name="Gautier V."/>
            <person name="Ament-Velasquez S.L."/>
            <person name="Kruys A."/>
            <person name="Hutchinson M.I."/>
            <person name="Powell A.J."/>
            <person name="Barry K."/>
            <person name="Miller A.N."/>
            <person name="Grigoriev I.V."/>
            <person name="Debuchy R."/>
            <person name="Gladieux P."/>
            <person name="Hiltunen Thoren M."/>
            <person name="Johannesson H."/>
        </authorList>
    </citation>
    <scope>NUCLEOTIDE SEQUENCE</scope>
    <source>
        <strain evidence="1">CBS 314.62</strain>
    </source>
</reference>
<accession>A0AAE0X2I1</accession>
<evidence type="ECO:0000313" key="2">
    <source>
        <dbReference type="Proteomes" id="UP001270362"/>
    </source>
</evidence>
<dbReference type="Proteomes" id="UP001270362">
    <property type="component" value="Unassembled WGS sequence"/>
</dbReference>
<comment type="caution">
    <text evidence="1">The sequence shown here is derived from an EMBL/GenBank/DDBJ whole genome shotgun (WGS) entry which is preliminary data.</text>
</comment>
<evidence type="ECO:0000313" key="1">
    <source>
        <dbReference type="EMBL" id="KAK3683435.1"/>
    </source>
</evidence>
<gene>
    <name evidence="1" type="ORF">B0T22DRAFT_538530</name>
</gene>
<name>A0AAE0X2I1_9PEZI</name>
<proteinExistence type="predicted"/>
<organism evidence="1 2">
    <name type="scientific">Podospora appendiculata</name>
    <dbReference type="NCBI Taxonomy" id="314037"/>
    <lineage>
        <taxon>Eukaryota</taxon>
        <taxon>Fungi</taxon>
        <taxon>Dikarya</taxon>
        <taxon>Ascomycota</taxon>
        <taxon>Pezizomycotina</taxon>
        <taxon>Sordariomycetes</taxon>
        <taxon>Sordariomycetidae</taxon>
        <taxon>Sordariales</taxon>
        <taxon>Podosporaceae</taxon>
        <taxon>Podospora</taxon>
    </lineage>
</organism>
<reference evidence="1" key="2">
    <citation type="submission" date="2023-06" db="EMBL/GenBank/DDBJ databases">
        <authorList>
            <consortium name="Lawrence Berkeley National Laboratory"/>
            <person name="Haridas S."/>
            <person name="Hensen N."/>
            <person name="Bonometti L."/>
            <person name="Westerberg I."/>
            <person name="Brannstrom I.O."/>
            <person name="Guillou S."/>
            <person name="Cros-Aarteil S."/>
            <person name="Calhoun S."/>
            <person name="Kuo A."/>
            <person name="Mondo S."/>
            <person name="Pangilinan J."/>
            <person name="Riley R."/>
            <person name="Labutti K."/>
            <person name="Andreopoulos B."/>
            <person name="Lipzen A."/>
            <person name="Chen C."/>
            <person name="Yanf M."/>
            <person name="Daum C."/>
            <person name="Ng V."/>
            <person name="Clum A."/>
            <person name="Steindorff A."/>
            <person name="Ohm R."/>
            <person name="Martin F."/>
            <person name="Silar P."/>
            <person name="Natvig D."/>
            <person name="Lalanne C."/>
            <person name="Gautier V."/>
            <person name="Ament-Velasquez S.L."/>
            <person name="Kruys A."/>
            <person name="Hutchinson M.I."/>
            <person name="Powell A.J."/>
            <person name="Barry K."/>
            <person name="Miller A.N."/>
            <person name="Grigoriev I.V."/>
            <person name="Debuchy R."/>
            <person name="Gladieux P."/>
            <person name="Thoren M.H."/>
            <person name="Johannesson H."/>
        </authorList>
    </citation>
    <scope>NUCLEOTIDE SEQUENCE</scope>
    <source>
        <strain evidence="1">CBS 314.62</strain>
    </source>
</reference>
<protein>
    <submittedName>
        <fullName evidence="1">Uncharacterized protein</fullName>
    </submittedName>
</protein>
<dbReference type="AlphaFoldDB" id="A0AAE0X2I1"/>
<dbReference type="EMBL" id="JAULSO010000004">
    <property type="protein sequence ID" value="KAK3683435.1"/>
    <property type="molecule type" value="Genomic_DNA"/>
</dbReference>